<sequence>MFKALKSLFSVPVEQGTQISYQKAVAALMMEVMLADHQVDEKEEQQVKRLLREVSELGDDIDTLFAEARSGVEQANDLYQFTKVINETATLEQKMLLLKGLWRVALADGDLDAHEDHRIRRISELLFMPHSEFIQAKLFVQKEMRAES</sequence>
<evidence type="ECO:0000313" key="3">
    <source>
        <dbReference type="EMBL" id="NLQ16351.1"/>
    </source>
</evidence>
<feature type="coiled-coil region" evidence="1">
    <location>
        <begin position="40"/>
        <end position="67"/>
    </location>
</feature>
<accession>A0A847QZD6</accession>
<name>A0A847QZD6_9GAMM</name>
<feature type="domain" description="Co-chaperone DjlA N-terminal" evidence="2">
    <location>
        <begin position="23"/>
        <end position="137"/>
    </location>
</feature>
<dbReference type="InterPro" id="IPR029024">
    <property type="entry name" value="TerB-like"/>
</dbReference>
<dbReference type="Pfam" id="PF05099">
    <property type="entry name" value="TerB"/>
    <property type="match status" value="1"/>
</dbReference>
<comment type="caution">
    <text evidence="3">The sequence shown here is derived from an EMBL/GenBank/DDBJ whole genome shotgun (WGS) entry which is preliminary data.</text>
</comment>
<dbReference type="Proteomes" id="UP000586067">
    <property type="component" value="Unassembled WGS sequence"/>
</dbReference>
<gene>
    <name evidence="3" type="ORF">HGG82_01770</name>
</gene>
<proteinExistence type="predicted"/>
<dbReference type="InterPro" id="IPR007791">
    <property type="entry name" value="DjlA_N"/>
</dbReference>
<reference evidence="3 4" key="1">
    <citation type="submission" date="2020-04" db="EMBL/GenBank/DDBJ databases">
        <title>Marinomonas sp. M1K-6 isolated from the deep seawater of the Mariana Trench.</title>
        <authorList>
            <person name="Li Y."/>
        </authorList>
    </citation>
    <scope>NUCLEOTIDE SEQUENCE [LARGE SCALE GENOMIC DNA]</scope>
    <source>
        <strain evidence="3 4">M1K-6</strain>
    </source>
</reference>
<dbReference type="RefSeq" id="WP_168822322.1">
    <property type="nucleotide sequence ID" value="NZ_CP073013.1"/>
</dbReference>
<keyword evidence="4" id="KW-1185">Reference proteome</keyword>
<dbReference type="Gene3D" id="1.10.3680.10">
    <property type="entry name" value="TerB-like"/>
    <property type="match status" value="1"/>
</dbReference>
<evidence type="ECO:0000259" key="2">
    <source>
        <dbReference type="Pfam" id="PF05099"/>
    </source>
</evidence>
<keyword evidence="1" id="KW-0175">Coiled coil</keyword>
<dbReference type="CDD" id="cd07313">
    <property type="entry name" value="terB_like_2"/>
    <property type="match status" value="1"/>
</dbReference>
<dbReference type="EMBL" id="JABAEK010000001">
    <property type="protein sequence ID" value="NLQ16351.1"/>
    <property type="molecule type" value="Genomic_DNA"/>
</dbReference>
<evidence type="ECO:0000313" key="4">
    <source>
        <dbReference type="Proteomes" id="UP000586067"/>
    </source>
</evidence>
<organism evidence="3 4">
    <name type="scientific">Marinomonas profundi</name>
    <dbReference type="NCBI Taxonomy" id="2726122"/>
    <lineage>
        <taxon>Bacteria</taxon>
        <taxon>Pseudomonadati</taxon>
        <taxon>Pseudomonadota</taxon>
        <taxon>Gammaproteobacteria</taxon>
        <taxon>Oceanospirillales</taxon>
        <taxon>Oceanospirillaceae</taxon>
        <taxon>Marinomonas</taxon>
    </lineage>
</organism>
<dbReference type="SUPFAM" id="SSF158682">
    <property type="entry name" value="TerB-like"/>
    <property type="match status" value="1"/>
</dbReference>
<dbReference type="AlphaFoldDB" id="A0A847QZD6"/>
<protein>
    <submittedName>
        <fullName evidence="3">TerB family tellurite resistance protein</fullName>
    </submittedName>
</protein>
<evidence type="ECO:0000256" key="1">
    <source>
        <dbReference type="SAM" id="Coils"/>
    </source>
</evidence>